<keyword evidence="2" id="KW-1185">Reference proteome</keyword>
<proteinExistence type="predicted"/>
<reference evidence="1" key="1">
    <citation type="submission" date="2022-03" db="EMBL/GenBank/DDBJ databases">
        <title>Genomic analyses of argali, domestic sheep and their hybrids provide insights into chromosomal evolution, heterosis and genetic basis of agronomic traits.</title>
        <authorList>
            <person name="Li M."/>
        </authorList>
    </citation>
    <scope>NUCLEOTIDE SEQUENCE</scope>
    <source>
        <strain evidence="1">CAU-MHL-2022a</strain>
        <tissue evidence="1">Skin</tissue>
    </source>
</reference>
<gene>
    <name evidence="1" type="ORF">MG293_019084</name>
</gene>
<comment type="caution">
    <text evidence="1">The sequence shown here is derived from an EMBL/GenBank/DDBJ whole genome shotgun (WGS) entry which is preliminary data.</text>
</comment>
<accession>A0AAD4TR78</accession>
<dbReference type="EMBL" id="JAKZEL010000024">
    <property type="protein sequence ID" value="KAI4531226.1"/>
    <property type="molecule type" value="Genomic_DNA"/>
</dbReference>
<evidence type="ECO:0000313" key="2">
    <source>
        <dbReference type="Proteomes" id="UP001214576"/>
    </source>
</evidence>
<dbReference type="Proteomes" id="UP001214576">
    <property type="component" value="Unassembled WGS sequence"/>
</dbReference>
<protein>
    <submittedName>
        <fullName evidence="1">Uncharacterized protein</fullName>
    </submittedName>
</protein>
<dbReference type="AlphaFoldDB" id="A0AAD4TR78"/>
<organism evidence="1 2">
    <name type="scientific">Ovis ammon polii</name>
    <dbReference type="NCBI Taxonomy" id="230172"/>
    <lineage>
        <taxon>Eukaryota</taxon>
        <taxon>Metazoa</taxon>
        <taxon>Chordata</taxon>
        <taxon>Craniata</taxon>
        <taxon>Vertebrata</taxon>
        <taxon>Euteleostomi</taxon>
        <taxon>Mammalia</taxon>
        <taxon>Eutheria</taxon>
        <taxon>Laurasiatheria</taxon>
        <taxon>Artiodactyla</taxon>
        <taxon>Ruminantia</taxon>
        <taxon>Pecora</taxon>
        <taxon>Bovidae</taxon>
        <taxon>Caprinae</taxon>
        <taxon>Ovis</taxon>
    </lineage>
</organism>
<evidence type="ECO:0000313" key="1">
    <source>
        <dbReference type="EMBL" id="KAI4531226.1"/>
    </source>
</evidence>
<sequence>MCVSGLSGWAHLDTGNVFGKLYKKMFMALKSDSFLSLLCLYEKRVWFSSSLLYNIPCPNGALTSKRSHHNEKPVHAATEQPLLVTSKLVPPSLCQGQGNIQMSPAGTDRVVKKASRSEEHYPVSPVPFCCDDGVVNVWHFLREQDGQMLSVVPFGSLEVMPGLHQCPSLTEVSSDICGDGSWAPRRHRSTAASGVGAEGPACAFASRRAGPAAAVKSHSSVEAGFSCPAWTLHAVVLLPLGRGRQAGDPVLLYRYRTVQGKSFGLCEPGF</sequence>
<name>A0AAD4TR78_OVIAM</name>